<keyword evidence="7" id="KW-1185">Reference proteome</keyword>
<dbReference type="AlphaFoldDB" id="A0A0A7ME73"/>
<dbReference type="PANTHER" id="PTHR30249:SF0">
    <property type="entry name" value="PLASTIDAL GLYCOLATE_GLYCERATE TRANSLOCATOR 1, CHLOROPLASTIC"/>
    <property type="match status" value="1"/>
</dbReference>
<organism evidence="6 7">
    <name type="scientific">Actinobacillus equuli subsp. equuli</name>
    <dbReference type="NCBI Taxonomy" id="202947"/>
    <lineage>
        <taxon>Bacteria</taxon>
        <taxon>Pseudomonadati</taxon>
        <taxon>Pseudomonadota</taxon>
        <taxon>Gammaproteobacteria</taxon>
        <taxon>Pasteurellales</taxon>
        <taxon>Pasteurellaceae</taxon>
        <taxon>Actinobacillus</taxon>
    </lineage>
</organism>
<dbReference type="Pfam" id="PF04172">
    <property type="entry name" value="LrgB"/>
    <property type="match status" value="1"/>
</dbReference>
<evidence type="ECO:0000256" key="3">
    <source>
        <dbReference type="ARBA" id="ARBA00022989"/>
    </source>
</evidence>
<keyword evidence="4 5" id="KW-0472">Membrane</keyword>
<feature type="transmembrane region" description="Helical" evidence="5">
    <location>
        <begin position="30"/>
        <end position="47"/>
    </location>
</feature>
<keyword evidence="3 5" id="KW-1133">Transmembrane helix</keyword>
<reference evidence="6" key="1">
    <citation type="submission" date="2022-11" db="EMBL/GenBank/DDBJ databases">
        <authorList>
            <person name="Kamali M."/>
            <person name="Peak L."/>
            <person name="Go Y.Y."/>
            <person name="Balasuriya U.B.R."/>
            <person name="Carossino M."/>
        </authorList>
    </citation>
    <scope>NUCLEOTIDE SEQUENCE</scope>
    <source>
        <strain evidence="6">4524</strain>
    </source>
</reference>
<dbReference type="GeneID" id="92744773"/>
<dbReference type="InterPro" id="IPR007300">
    <property type="entry name" value="CidB/LrgB"/>
</dbReference>
<dbReference type="KEGG" id="aeu:ACEE_03245"/>
<evidence type="ECO:0000256" key="5">
    <source>
        <dbReference type="SAM" id="Phobius"/>
    </source>
</evidence>
<comment type="caution">
    <text evidence="6">The sequence shown here is derived from an EMBL/GenBank/DDBJ whole genome shotgun (WGS) entry which is preliminary data.</text>
</comment>
<dbReference type="PANTHER" id="PTHR30249">
    <property type="entry name" value="PUTATIVE SEROTONIN TRANSPORTER"/>
    <property type="match status" value="1"/>
</dbReference>
<dbReference type="GO" id="GO:0016020">
    <property type="term" value="C:membrane"/>
    <property type="evidence" value="ECO:0007669"/>
    <property type="project" value="UniProtKB-SubCell"/>
</dbReference>
<evidence type="ECO:0000256" key="1">
    <source>
        <dbReference type="ARBA" id="ARBA00004141"/>
    </source>
</evidence>
<proteinExistence type="predicted"/>
<name>A0A0A7ME73_ACTEU</name>
<accession>A0A0A7ME73</accession>
<feature type="transmembrane region" description="Helical" evidence="5">
    <location>
        <begin position="203"/>
        <end position="224"/>
    </location>
</feature>
<keyword evidence="2 5" id="KW-0812">Transmembrane</keyword>
<dbReference type="RefSeq" id="WP_039196695.1">
    <property type="nucleotide sequence ID" value="NZ_CBCRTM010000002.1"/>
</dbReference>
<feature type="transmembrane region" description="Helical" evidence="5">
    <location>
        <begin position="141"/>
        <end position="163"/>
    </location>
</feature>
<feature type="transmembrane region" description="Helical" evidence="5">
    <location>
        <begin position="59"/>
        <end position="75"/>
    </location>
</feature>
<feature type="transmembrane region" description="Helical" evidence="5">
    <location>
        <begin position="87"/>
        <end position="109"/>
    </location>
</feature>
<evidence type="ECO:0000313" key="7">
    <source>
        <dbReference type="Proteomes" id="UP001142444"/>
    </source>
</evidence>
<evidence type="ECO:0000256" key="4">
    <source>
        <dbReference type="ARBA" id="ARBA00023136"/>
    </source>
</evidence>
<evidence type="ECO:0000313" key="6">
    <source>
        <dbReference type="EMBL" id="MDE8034671.1"/>
    </source>
</evidence>
<dbReference type="EMBL" id="JAPHVQ010000004">
    <property type="protein sequence ID" value="MDE8034671.1"/>
    <property type="molecule type" value="Genomic_DNA"/>
</dbReference>
<comment type="subcellular location">
    <subcellularLocation>
        <location evidence="1">Membrane</location>
        <topology evidence="1">Multi-pass membrane protein</topology>
    </subcellularLocation>
</comment>
<evidence type="ECO:0000256" key="2">
    <source>
        <dbReference type="ARBA" id="ARBA00022692"/>
    </source>
</evidence>
<reference evidence="6" key="2">
    <citation type="journal article" date="2023" name="Pathogens">
        <title>Pathological Features and Genomic Characterization of an Actinobacillus equuli subsp. equuli Bearing Unique Virulence-Associated Genes from an Adult Horse with Pleuropneumonia.</title>
        <authorList>
            <person name="Kamali M."/>
            <person name="Carossino M."/>
            <person name="Del Piero F."/>
            <person name="Peak L."/>
            <person name="Mitchell M.S."/>
            <person name="Willette J."/>
            <person name="Baker R."/>
            <person name="Li F."/>
            <person name="Kenez A."/>
            <person name="Balasuriya U.B.R."/>
            <person name="Go Y.Y."/>
        </authorList>
    </citation>
    <scope>NUCLEOTIDE SEQUENCE</scope>
    <source>
        <strain evidence="6">4524</strain>
    </source>
</reference>
<sequence>MIYLYTLLTIVVFFLSVKLSKKLAISLLNPFLLTLLLLVAILVIFQIPYKEYQQGTSPLSHFLGLAIVALAIPLYEQFPQIRQRWKAISFILLLGTLVSMCSGMLLALLLGGTQDIVAALMPKSVTMPLALVITGEIGGEFALSAVGVMVAGLLGAVLGVPILKLARITNPQAIGMSLGIASHALGTARCMELNTKSASYSSLALVICGLLSSFIAPPIFHLAVKWLI</sequence>
<dbReference type="Proteomes" id="UP001142444">
    <property type="component" value="Unassembled WGS sequence"/>
</dbReference>
<protein>
    <submittedName>
        <fullName evidence="6">LrgB family protein</fullName>
    </submittedName>
</protein>
<gene>
    <name evidence="6" type="ORF">OQ257_05775</name>
</gene>